<dbReference type="SUPFAM" id="SSF52172">
    <property type="entry name" value="CheY-like"/>
    <property type="match status" value="1"/>
</dbReference>
<accession>A0ABS9KTX4</accession>
<dbReference type="InterPro" id="IPR011006">
    <property type="entry name" value="CheY-like_superfamily"/>
</dbReference>
<feature type="domain" description="HTH LytTR-type" evidence="3">
    <location>
        <begin position="129"/>
        <end position="202"/>
    </location>
</feature>
<dbReference type="PANTHER" id="PTHR37299:SF1">
    <property type="entry name" value="STAGE 0 SPORULATION PROTEIN A HOMOLOG"/>
    <property type="match status" value="1"/>
</dbReference>
<dbReference type="SMART" id="SM00448">
    <property type="entry name" value="REC"/>
    <property type="match status" value="1"/>
</dbReference>
<dbReference type="InterPro" id="IPR001789">
    <property type="entry name" value="Sig_transdc_resp-reg_receiver"/>
</dbReference>
<dbReference type="PROSITE" id="PS50110">
    <property type="entry name" value="RESPONSE_REGULATORY"/>
    <property type="match status" value="1"/>
</dbReference>
<feature type="modified residue" description="4-aspartylphosphate" evidence="1">
    <location>
        <position position="54"/>
    </location>
</feature>
<dbReference type="Proteomes" id="UP001165367">
    <property type="component" value="Unassembled WGS sequence"/>
</dbReference>
<sequence>MIKAIAIDDEPIALEVIRQHCRSIPFIQLEQCFTDPDAAMSWLNDNKVDLLFLDIRMPDISGIDFLKQLNPAPPTIFTTAHSEHAVQSFELDALDYLLKPFSTERFLKACLKAKDWLELRSAAKRDAFLFIKTGYEQVKVQLNEIIYIQSAGNYVQFVLQGQKKLLSRSTMAETMAMLPPEDFVRIHRQYIAGKQHISRIEKNTVYCEEMALPVGAGYGFNL</sequence>
<keyword evidence="5" id="KW-1185">Reference proteome</keyword>
<evidence type="ECO:0000313" key="5">
    <source>
        <dbReference type="Proteomes" id="UP001165367"/>
    </source>
</evidence>
<dbReference type="EMBL" id="JAKLTR010000010">
    <property type="protein sequence ID" value="MCG2615761.1"/>
    <property type="molecule type" value="Genomic_DNA"/>
</dbReference>
<keyword evidence="4" id="KW-0238">DNA-binding</keyword>
<comment type="caution">
    <text evidence="4">The sequence shown here is derived from an EMBL/GenBank/DDBJ whole genome shotgun (WGS) entry which is preliminary data.</text>
</comment>
<dbReference type="Gene3D" id="2.40.50.1020">
    <property type="entry name" value="LytTr DNA-binding domain"/>
    <property type="match status" value="1"/>
</dbReference>
<dbReference type="PANTHER" id="PTHR37299">
    <property type="entry name" value="TRANSCRIPTIONAL REGULATOR-RELATED"/>
    <property type="match status" value="1"/>
</dbReference>
<evidence type="ECO:0000256" key="1">
    <source>
        <dbReference type="PROSITE-ProRule" id="PRU00169"/>
    </source>
</evidence>
<proteinExistence type="predicted"/>
<dbReference type="InterPro" id="IPR007492">
    <property type="entry name" value="LytTR_DNA-bd_dom"/>
</dbReference>
<evidence type="ECO:0000259" key="3">
    <source>
        <dbReference type="PROSITE" id="PS50930"/>
    </source>
</evidence>
<dbReference type="Pfam" id="PF04397">
    <property type="entry name" value="LytTR"/>
    <property type="match status" value="1"/>
</dbReference>
<reference evidence="4" key="1">
    <citation type="submission" date="2022-01" db="EMBL/GenBank/DDBJ databases">
        <authorList>
            <person name="Jo J.-H."/>
            <person name="Im W.-T."/>
        </authorList>
    </citation>
    <scope>NUCLEOTIDE SEQUENCE</scope>
    <source>
        <strain evidence="4">NA20</strain>
    </source>
</reference>
<dbReference type="RefSeq" id="WP_237873886.1">
    <property type="nucleotide sequence ID" value="NZ_JAKLTR010000010.1"/>
</dbReference>
<dbReference type="InterPro" id="IPR046947">
    <property type="entry name" value="LytR-like"/>
</dbReference>
<feature type="domain" description="Response regulatory" evidence="2">
    <location>
        <begin position="3"/>
        <end position="114"/>
    </location>
</feature>
<dbReference type="GO" id="GO:0003677">
    <property type="term" value="F:DNA binding"/>
    <property type="evidence" value="ECO:0007669"/>
    <property type="project" value="UniProtKB-KW"/>
</dbReference>
<keyword evidence="1" id="KW-0597">Phosphoprotein</keyword>
<evidence type="ECO:0000259" key="2">
    <source>
        <dbReference type="PROSITE" id="PS50110"/>
    </source>
</evidence>
<name>A0ABS9KTX4_9BACT</name>
<dbReference type="SMART" id="SM00850">
    <property type="entry name" value="LytTR"/>
    <property type="match status" value="1"/>
</dbReference>
<evidence type="ECO:0000313" key="4">
    <source>
        <dbReference type="EMBL" id="MCG2615761.1"/>
    </source>
</evidence>
<dbReference type="Gene3D" id="3.40.50.2300">
    <property type="match status" value="1"/>
</dbReference>
<dbReference type="Pfam" id="PF00072">
    <property type="entry name" value="Response_reg"/>
    <property type="match status" value="1"/>
</dbReference>
<dbReference type="PROSITE" id="PS50930">
    <property type="entry name" value="HTH_LYTTR"/>
    <property type="match status" value="1"/>
</dbReference>
<organism evidence="4 5">
    <name type="scientific">Terrimonas ginsenosidimutans</name>
    <dbReference type="NCBI Taxonomy" id="2908004"/>
    <lineage>
        <taxon>Bacteria</taxon>
        <taxon>Pseudomonadati</taxon>
        <taxon>Bacteroidota</taxon>
        <taxon>Chitinophagia</taxon>
        <taxon>Chitinophagales</taxon>
        <taxon>Chitinophagaceae</taxon>
        <taxon>Terrimonas</taxon>
    </lineage>
</organism>
<protein>
    <submittedName>
        <fullName evidence="4">LytTR family DNA-binding domain-containing protein</fullName>
    </submittedName>
</protein>
<gene>
    <name evidence="4" type="ORF">LZZ85_15785</name>
</gene>